<feature type="compositionally biased region" description="Polar residues" evidence="7">
    <location>
        <begin position="92"/>
        <end position="107"/>
    </location>
</feature>
<gene>
    <name evidence="11" type="primary">LOC104249704</name>
</gene>
<dbReference type="GO" id="GO:0003964">
    <property type="term" value="F:RNA-directed DNA polymerase activity"/>
    <property type="evidence" value="ECO:0007669"/>
    <property type="project" value="UniProtKB-KW"/>
</dbReference>
<protein>
    <submittedName>
        <fullName evidence="11">Uncharacterized protein LOC104249704</fullName>
    </submittedName>
</protein>
<dbReference type="eggNOG" id="KOG0017">
    <property type="taxonomic scope" value="Eukaryota"/>
</dbReference>
<keyword evidence="4" id="KW-0255">Endonuclease</keyword>
<feature type="domain" description="CCHC-type" evidence="8">
    <location>
        <begin position="58"/>
        <end position="71"/>
    </location>
</feature>
<proteinExistence type="predicted"/>
<dbReference type="Gene3D" id="4.10.60.10">
    <property type="entry name" value="Zinc finger, CCHC-type"/>
    <property type="match status" value="1"/>
</dbReference>
<reference evidence="11" key="2">
    <citation type="submission" date="2025-08" db="UniProtKB">
        <authorList>
            <consortium name="RefSeq"/>
        </authorList>
    </citation>
    <scope>IDENTIFICATION</scope>
    <source>
        <tissue evidence="11">Leaf</tissue>
    </source>
</reference>
<evidence type="ECO:0000256" key="4">
    <source>
        <dbReference type="ARBA" id="ARBA00022759"/>
    </source>
</evidence>
<evidence type="ECO:0000259" key="8">
    <source>
        <dbReference type="Pfam" id="PF00098"/>
    </source>
</evidence>
<dbReference type="SUPFAM" id="SSF56672">
    <property type="entry name" value="DNA/RNA polymerases"/>
    <property type="match status" value="1"/>
</dbReference>
<dbReference type="Pfam" id="PF17917">
    <property type="entry name" value="RT_RNaseH"/>
    <property type="match status" value="1"/>
</dbReference>
<evidence type="ECO:0000256" key="3">
    <source>
        <dbReference type="ARBA" id="ARBA00022722"/>
    </source>
</evidence>
<dbReference type="GO" id="GO:0008270">
    <property type="term" value="F:zinc ion binding"/>
    <property type="evidence" value="ECO:0007669"/>
    <property type="project" value="InterPro"/>
</dbReference>
<evidence type="ECO:0000256" key="1">
    <source>
        <dbReference type="ARBA" id="ARBA00022679"/>
    </source>
</evidence>
<sequence length="266" mass="30278">MRPELSTADRTKGGRGPQMQYPNQQSYSAPPAPISAPTFQSFRDDHLGRQVQQSQQPRACYTCGDLGHIARSQAAYYAPPLSSAPPARGAFSDQSSRPSTSQFQQPCPSRACFECGDTHHMSWEDDEKHQRIVLQTLREKKLYAKKFKWYYPRFIEGFSSIDIPMTRLTKKEKNYPIHDLELSAIVNALKIWQKYLYGVPCLGSYIVHCDASRVDLGAVLMQDGRVIAYMPRQLKLVQVYICEIVRLHGMQVSIISDWGTQFTLHS</sequence>
<evidence type="ECO:0000256" key="7">
    <source>
        <dbReference type="SAM" id="MobiDB-lite"/>
    </source>
</evidence>
<keyword evidence="6" id="KW-0695">RNA-directed DNA polymerase</keyword>
<feature type="region of interest" description="Disordered" evidence="7">
    <location>
        <begin position="85"/>
        <end position="107"/>
    </location>
</feature>
<dbReference type="RefSeq" id="XP_009804477.1">
    <property type="nucleotide sequence ID" value="XM_009806175.1"/>
</dbReference>
<evidence type="ECO:0000256" key="2">
    <source>
        <dbReference type="ARBA" id="ARBA00022695"/>
    </source>
</evidence>
<evidence type="ECO:0000313" key="11">
    <source>
        <dbReference type="RefSeq" id="XP_009804477.1"/>
    </source>
</evidence>
<dbReference type="GO" id="GO:0003676">
    <property type="term" value="F:nucleic acid binding"/>
    <property type="evidence" value="ECO:0007669"/>
    <property type="project" value="InterPro"/>
</dbReference>
<evidence type="ECO:0000259" key="9">
    <source>
        <dbReference type="Pfam" id="PF17917"/>
    </source>
</evidence>
<dbReference type="InterPro" id="IPR001878">
    <property type="entry name" value="Znf_CCHC"/>
</dbReference>
<keyword evidence="3" id="KW-0540">Nuclease</keyword>
<dbReference type="InterPro" id="IPR043502">
    <property type="entry name" value="DNA/RNA_pol_sf"/>
</dbReference>
<name>A0A1U7YK70_NICSY</name>
<keyword evidence="10" id="KW-1185">Reference proteome</keyword>
<dbReference type="GO" id="GO:0016787">
    <property type="term" value="F:hydrolase activity"/>
    <property type="evidence" value="ECO:0007669"/>
    <property type="project" value="UniProtKB-KW"/>
</dbReference>
<dbReference type="PANTHER" id="PTHR34072:SF52">
    <property type="entry name" value="RIBONUCLEASE H"/>
    <property type="match status" value="1"/>
</dbReference>
<keyword evidence="2" id="KW-0548">Nucleotidyltransferase</keyword>
<evidence type="ECO:0000256" key="5">
    <source>
        <dbReference type="ARBA" id="ARBA00022801"/>
    </source>
</evidence>
<feature type="domain" description="Reverse transcriptase RNase H-like" evidence="9">
    <location>
        <begin position="167"/>
        <end position="199"/>
    </location>
</feature>
<keyword evidence="1" id="KW-0808">Transferase</keyword>
<organism evidence="10 11">
    <name type="scientific">Nicotiana sylvestris</name>
    <name type="common">Wood tobacco</name>
    <name type="synonym">South American tobacco</name>
    <dbReference type="NCBI Taxonomy" id="4096"/>
    <lineage>
        <taxon>Eukaryota</taxon>
        <taxon>Viridiplantae</taxon>
        <taxon>Streptophyta</taxon>
        <taxon>Embryophyta</taxon>
        <taxon>Tracheophyta</taxon>
        <taxon>Spermatophyta</taxon>
        <taxon>Magnoliopsida</taxon>
        <taxon>eudicotyledons</taxon>
        <taxon>Gunneridae</taxon>
        <taxon>Pentapetalae</taxon>
        <taxon>asterids</taxon>
        <taxon>lamiids</taxon>
        <taxon>Solanales</taxon>
        <taxon>Solanaceae</taxon>
        <taxon>Nicotianoideae</taxon>
        <taxon>Nicotianeae</taxon>
        <taxon>Nicotiana</taxon>
    </lineage>
</organism>
<evidence type="ECO:0000313" key="10">
    <source>
        <dbReference type="Proteomes" id="UP000189701"/>
    </source>
</evidence>
<reference evidence="10" key="1">
    <citation type="journal article" date="2013" name="Genome Biol.">
        <title>Reference genomes and transcriptomes of Nicotiana sylvestris and Nicotiana tomentosiformis.</title>
        <authorList>
            <person name="Sierro N."/>
            <person name="Battey J.N."/>
            <person name="Ouadi S."/>
            <person name="Bovet L."/>
            <person name="Goepfert S."/>
            <person name="Bakaher N."/>
            <person name="Peitsch M.C."/>
            <person name="Ivanov N.V."/>
        </authorList>
    </citation>
    <scope>NUCLEOTIDE SEQUENCE [LARGE SCALE GENOMIC DNA]</scope>
</reference>
<accession>A0A1U7YK70</accession>
<dbReference type="GO" id="GO:0004519">
    <property type="term" value="F:endonuclease activity"/>
    <property type="evidence" value="ECO:0007669"/>
    <property type="project" value="UniProtKB-KW"/>
</dbReference>
<feature type="compositionally biased region" description="Basic and acidic residues" evidence="7">
    <location>
        <begin position="1"/>
        <end position="12"/>
    </location>
</feature>
<evidence type="ECO:0000256" key="6">
    <source>
        <dbReference type="ARBA" id="ARBA00022918"/>
    </source>
</evidence>
<dbReference type="PANTHER" id="PTHR34072">
    <property type="entry name" value="ENZYMATIC POLYPROTEIN-RELATED"/>
    <property type="match status" value="1"/>
</dbReference>
<feature type="region of interest" description="Disordered" evidence="7">
    <location>
        <begin position="1"/>
        <end position="54"/>
    </location>
</feature>
<dbReference type="AlphaFoldDB" id="A0A1U7YK70"/>
<dbReference type="Proteomes" id="UP000189701">
    <property type="component" value="Unplaced"/>
</dbReference>
<keyword evidence="5" id="KW-0378">Hydrolase</keyword>
<dbReference type="InterPro" id="IPR041373">
    <property type="entry name" value="RT_RNaseH"/>
</dbReference>
<dbReference type="Pfam" id="PF00098">
    <property type="entry name" value="zf-CCHC"/>
    <property type="match status" value="1"/>
</dbReference>